<accession>A0A409VKH4</accession>
<organism evidence="8 9">
    <name type="scientific">Gymnopilus dilepis</name>
    <dbReference type="NCBI Taxonomy" id="231916"/>
    <lineage>
        <taxon>Eukaryota</taxon>
        <taxon>Fungi</taxon>
        <taxon>Dikarya</taxon>
        <taxon>Basidiomycota</taxon>
        <taxon>Agaricomycotina</taxon>
        <taxon>Agaricomycetes</taxon>
        <taxon>Agaricomycetidae</taxon>
        <taxon>Agaricales</taxon>
        <taxon>Agaricineae</taxon>
        <taxon>Hymenogastraceae</taxon>
        <taxon>Gymnopilus</taxon>
    </lineage>
</organism>
<keyword evidence="6" id="KW-0472">Membrane</keyword>
<protein>
    <recommendedName>
        <fullName evidence="4">Ras modification protein ERF4</fullName>
    </recommendedName>
</protein>
<evidence type="ECO:0000256" key="3">
    <source>
        <dbReference type="ARBA" id="ARBA00011396"/>
    </source>
</evidence>
<evidence type="ECO:0000259" key="7">
    <source>
        <dbReference type="Pfam" id="PF10256"/>
    </source>
</evidence>
<keyword evidence="9" id="KW-1185">Reference proteome</keyword>
<dbReference type="InParanoid" id="A0A409VKH4"/>
<dbReference type="Proteomes" id="UP000284706">
    <property type="component" value="Unassembled WGS sequence"/>
</dbReference>
<comment type="subunit">
    <text evidence="3">Interacts with ERF2.</text>
</comment>
<evidence type="ECO:0000256" key="5">
    <source>
        <dbReference type="ARBA" id="ARBA00022824"/>
    </source>
</evidence>
<comment type="similarity">
    <text evidence="2">Belongs to the ERF4 family.</text>
</comment>
<feature type="domain" description="Golgin subfamily A member 7/ERF4" evidence="7">
    <location>
        <begin position="34"/>
        <end position="146"/>
    </location>
</feature>
<evidence type="ECO:0000256" key="4">
    <source>
        <dbReference type="ARBA" id="ARBA00018463"/>
    </source>
</evidence>
<evidence type="ECO:0000256" key="6">
    <source>
        <dbReference type="ARBA" id="ARBA00023136"/>
    </source>
</evidence>
<dbReference type="STRING" id="231916.A0A409VKH4"/>
<name>A0A409VKH4_9AGAR</name>
<gene>
    <name evidence="8" type="ORF">CVT26_009758</name>
</gene>
<keyword evidence="5" id="KW-0256">Endoplasmic reticulum</keyword>
<dbReference type="OrthoDB" id="2190159at2759"/>
<dbReference type="GO" id="GO:0006612">
    <property type="term" value="P:protein targeting to membrane"/>
    <property type="evidence" value="ECO:0007669"/>
    <property type="project" value="TreeGrafter"/>
</dbReference>
<dbReference type="GO" id="GO:0031211">
    <property type="term" value="C:endoplasmic reticulum palmitoyltransferase complex"/>
    <property type="evidence" value="ECO:0007669"/>
    <property type="project" value="TreeGrafter"/>
</dbReference>
<dbReference type="EMBL" id="NHYE01005622">
    <property type="protein sequence ID" value="PPQ66772.1"/>
    <property type="molecule type" value="Genomic_DNA"/>
</dbReference>
<dbReference type="PANTHER" id="PTHR13254:SF0">
    <property type="entry name" value="GOLGIN SUBFAMILY A MEMBER 7_ERF4 DOMAIN-CONTAINING PROTEIN"/>
    <property type="match status" value="1"/>
</dbReference>
<dbReference type="InterPro" id="IPR051371">
    <property type="entry name" value="Ras_palmitoyltransferase"/>
</dbReference>
<evidence type="ECO:0000313" key="8">
    <source>
        <dbReference type="EMBL" id="PPQ66772.1"/>
    </source>
</evidence>
<evidence type="ECO:0000313" key="9">
    <source>
        <dbReference type="Proteomes" id="UP000284706"/>
    </source>
</evidence>
<dbReference type="AlphaFoldDB" id="A0A409VKH4"/>
<evidence type="ECO:0000256" key="1">
    <source>
        <dbReference type="ARBA" id="ARBA00004406"/>
    </source>
</evidence>
<comment type="subcellular location">
    <subcellularLocation>
        <location evidence="1">Endoplasmic reticulum membrane</location>
        <topology evidence="1">Peripheral membrane protein</topology>
    </subcellularLocation>
</comment>
<dbReference type="InterPro" id="IPR019383">
    <property type="entry name" value="Golgin_A_7/ERF4"/>
</dbReference>
<proteinExistence type="inferred from homology"/>
<dbReference type="GO" id="GO:0005789">
    <property type="term" value="C:endoplasmic reticulum membrane"/>
    <property type="evidence" value="ECO:0007669"/>
    <property type="project" value="UniProtKB-SubCell"/>
</dbReference>
<reference evidence="8 9" key="1">
    <citation type="journal article" date="2018" name="Evol. Lett.">
        <title>Horizontal gene cluster transfer increased hallucinogenic mushroom diversity.</title>
        <authorList>
            <person name="Reynolds H.T."/>
            <person name="Vijayakumar V."/>
            <person name="Gluck-Thaler E."/>
            <person name="Korotkin H.B."/>
            <person name="Matheny P.B."/>
            <person name="Slot J.C."/>
        </authorList>
    </citation>
    <scope>NUCLEOTIDE SEQUENCE [LARGE SCALE GENOMIC DNA]</scope>
    <source>
        <strain evidence="8 9">SRW20</strain>
    </source>
</reference>
<dbReference type="PANTHER" id="PTHR13254">
    <property type="entry name" value="GOLGI AUTOANTIGEN, GOLGIN SUBFAMILY A, 7"/>
    <property type="match status" value="1"/>
</dbReference>
<comment type="caution">
    <text evidence="8">The sequence shown here is derived from an EMBL/GenBank/DDBJ whole genome shotgun (WGS) entry which is preliminary data.</text>
</comment>
<sequence>MIPKSSYYFGPPPPESAYGTAPVGQIGVHHPREILRVERDYTGGEVIQFAPIYPLELEGRITPTRFLESINAINEILISAHSLRHSFFDNLLAILSLQVSRLFVKTHFERELMRLKKLIERLNADVYNPVGLNIVWPHPVAFLYVCTPFILSHMGV</sequence>
<dbReference type="Pfam" id="PF10256">
    <property type="entry name" value="Erf4"/>
    <property type="match status" value="1"/>
</dbReference>
<evidence type="ECO:0000256" key="2">
    <source>
        <dbReference type="ARBA" id="ARBA00007732"/>
    </source>
</evidence>